<keyword evidence="7" id="KW-0456">Lyase</keyword>
<keyword evidence="14" id="KW-1185">Reference proteome</keyword>
<evidence type="ECO:0000313" key="14">
    <source>
        <dbReference type="Proteomes" id="UP000299102"/>
    </source>
</evidence>
<evidence type="ECO:0000256" key="8">
    <source>
        <dbReference type="ARBA" id="ARBA00031125"/>
    </source>
</evidence>
<evidence type="ECO:0000256" key="1">
    <source>
        <dbReference type="ARBA" id="ARBA00005031"/>
    </source>
</evidence>
<evidence type="ECO:0000256" key="9">
    <source>
        <dbReference type="ARBA" id="ARBA00032132"/>
    </source>
</evidence>
<feature type="binding site" evidence="10">
    <location>
        <position position="294"/>
    </location>
    <ligand>
        <name>Mg(2+)</name>
        <dbReference type="ChEBI" id="CHEBI:18420"/>
    </ligand>
</feature>
<keyword evidence="6" id="KW-0324">Glycolysis</keyword>
<dbReference type="SUPFAM" id="SSF51604">
    <property type="entry name" value="Enolase C-terminal domain-like"/>
    <property type="match status" value="1"/>
</dbReference>
<dbReference type="Gene3D" id="3.20.20.120">
    <property type="entry name" value="Enolase-like C-terminal domain"/>
    <property type="match status" value="1"/>
</dbReference>
<feature type="domain" description="Enolase C-terminal TIM barrel" evidence="11">
    <location>
        <begin position="142"/>
        <end position="432"/>
    </location>
</feature>
<evidence type="ECO:0000259" key="11">
    <source>
        <dbReference type="SMART" id="SM01192"/>
    </source>
</evidence>
<dbReference type="EMBL" id="BGZK01001235">
    <property type="protein sequence ID" value="GBP75092.1"/>
    <property type="molecule type" value="Genomic_DNA"/>
</dbReference>
<evidence type="ECO:0000256" key="5">
    <source>
        <dbReference type="ARBA" id="ARBA00022842"/>
    </source>
</evidence>
<reference evidence="13 14" key="1">
    <citation type="journal article" date="2019" name="Commun. Biol.">
        <title>The bagworm genome reveals a unique fibroin gene that provides high tensile strength.</title>
        <authorList>
            <person name="Kono N."/>
            <person name="Nakamura H."/>
            <person name="Ohtoshi R."/>
            <person name="Tomita M."/>
            <person name="Numata K."/>
            <person name="Arakawa K."/>
        </authorList>
    </citation>
    <scope>NUCLEOTIDE SEQUENCE [LARGE SCALE GENOMIC DNA]</scope>
</reference>
<dbReference type="GO" id="GO:0000287">
    <property type="term" value="F:magnesium ion binding"/>
    <property type="evidence" value="ECO:0007669"/>
    <property type="project" value="InterPro"/>
</dbReference>
<dbReference type="OrthoDB" id="1739814at2759"/>
<organism evidence="13 14">
    <name type="scientific">Eumeta variegata</name>
    <name type="common">Bagworm moth</name>
    <name type="synonym">Eumeta japonica</name>
    <dbReference type="NCBI Taxonomy" id="151549"/>
    <lineage>
        <taxon>Eukaryota</taxon>
        <taxon>Metazoa</taxon>
        <taxon>Ecdysozoa</taxon>
        <taxon>Arthropoda</taxon>
        <taxon>Hexapoda</taxon>
        <taxon>Insecta</taxon>
        <taxon>Pterygota</taxon>
        <taxon>Neoptera</taxon>
        <taxon>Endopterygota</taxon>
        <taxon>Lepidoptera</taxon>
        <taxon>Glossata</taxon>
        <taxon>Ditrysia</taxon>
        <taxon>Tineoidea</taxon>
        <taxon>Psychidae</taxon>
        <taxon>Oiketicinae</taxon>
        <taxon>Eumeta</taxon>
    </lineage>
</organism>
<dbReference type="SMART" id="SM01192">
    <property type="entry name" value="Enolase_C"/>
    <property type="match status" value="1"/>
</dbReference>
<dbReference type="PRINTS" id="PR00148">
    <property type="entry name" value="ENOLASE"/>
</dbReference>
<name>A0A4C1YJT9_EUMVA</name>
<dbReference type="Proteomes" id="UP000299102">
    <property type="component" value="Unassembled WGS sequence"/>
</dbReference>
<evidence type="ECO:0000256" key="10">
    <source>
        <dbReference type="PIRSR" id="PIRSR001400-3"/>
    </source>
</evidence>
<dbReference type="PANTHER" id="PTHR11902:SF1">
    <property type="entry name" value="ENOLASE"/>
    <property type="match status" value="1"/>
</dbReference>
<dbReference type="PIRSF" id="PIRSF001400">
    <property type="entry name" value="Enolase"/>
    <property type="match status" value="1"/>
</dbReference>
<dbReference type="PANTHER" id="PTHR11902">
    <property type="entry name" value="ENOLASE"/>
    <property type="match status" value="1"/>
</dbReference>
<evidence type="ECO:0000313" key="13">
    <source>
        <dbReference type="EMBL" id="GBP75092.1"/>
    </source>
</evidence>
<dbReference type="HAMAP" id="MF_00318">
    <property type="entry name" value="Enolase"/>
    <property type="match status" value="1"/>
</dbReference>
<dbReference type="InterPro" id="IPR036849">
    <property type="entry name" value="Enolase-like_C_sf"/>
</dbReference>
<evidence type="ECO:0000256" key="6">
    <source>
        <dbReference type="ARBA" id="ARBA00023152"/>
    </source>
</evidence>
<dbReference type="Gene3D" id="3.30.390.10">
    <property type="entry name" value="Enolase-like, N-terminal domain"/>
    <property type="match status" value="1"/>
</dbReference>
<keyword evidence="10" id="KW-0479">Metal-binding</keyword>
<evidence type="ECO:0000256" key="3">
    <source>
        <dbReference type="ARBA" id="ARBA00012058"/>
    </source>
</evidence>
<dbReference type="InterPro" id="IPR029017">
    <property type="entry name" value="Enolase-like_N"/>
</dbReference>
<dbReference type="SMART" id="SM01193">
    <property type="entry name" value="Enolase_N"/>
    <property type="match status" value="1"/>
</dbReference>
<dbReference type="STRING" id="151549.A0A4C1YJT9"/>
<comment type="pathway">
    <text evidence="1">Carbohydrate degradation; glycolysis; pyruvate from D-glyceraldehyde 3-phosphate: step 4/5.</text>
</comment>
<dbReference type="SUPFAM" id="SSF54826">
    <property type="entry name" value="Enolase N-terminal domain-like"/>
    <property type="match status" value="1"/>
</dbReference>
<dbReference type="GO" id="GO:0004634">
    <property type="term" value="F:phosphopyruvate hydratase activity"/>
    <property type="evidence" value="ECO:0007669"/>
    <property type="project" value="UniProtKB-EC"/>
</dbReference>
<comment type="cofactor">
    <cofactor evidence="10">
        <name>Mg(2+)</name>
        <dbReference type="ChEBI" id="CHEBI:18420"/>
    </cofactor>
    <text evidence="10">Mg(2+) is required for catalysis and for stabilizing the dimer.</text>
</comment>
<proteinExistence type="inferred from homology"/>
<evidence type="ECO:0000256" key="7">
    <source>
        <dbReference type="ARBA" id="ARBA00023239"/>
    </source>
</evidence>
<evidence type="ECO:0000256" key="2">
    <source>
        <dbReference type="ARBA" id="ARBA00009604"/>
    </source>
</evidence>
<dbReference type="InterPro" id="IPR020810">
    <property type="entry name" value="Enolase_C"/>
</dbReference>
<evidence type="ECO:0000259" key="12">
    <source>
        <dbReference type="SMART" id="SM01193"/>
    </source>
</evidence>
<evidence type="ECO:0000256" key="4">
    <source>
        <dbReference type="ARBA" id="ARBA00017068"/>
    </source>
</evidence>
<accession>A0A4C1YJT9</accession>
<gene>
    <name evidence="13" type="primary">enol-1</name>
    <name evidence="13" type="ORF">EVAR_49264_1</name>
</gene>
<protein>
    <recommendedName>
        <fullName evidence="4">Enolase</fullName>
        <ecNumber evidence="3">4.2.1.11</ecNumber>
    </recommendedName>
    <alternativeName>
        <fullName evidence="8">2-phospho-D-glycerate hydro-lyase</fullName>
    </alternativeName>
    <alternativeName>
        <fullName evidence="9">2-phosphoglycerate dehydratase</fullName>
    </alternativeName>
</protein>
<dbReference type="GO" id="GO:0000015">
    <property type="term" value="C:phosphopyruvate hydratase complex"/>
    <property type="evidence" value="ECO:0007669"/>
    <property type="project" value="InterPro"/>
</dbReference>
<dbReference type="InterPro" id="IPR020811">
    <property type="entry name" value="Enolase_N"/>
</dbReference>
<dbReference type="UniPathway" id="UPA00109">
    <property type="reaction ID" value="UER00187"/>
</dbReference>
<comment type="similarity">
    <text evidence="2">Belongs to the enolase family.</text>
</comment>
<dbReference type="GO" id="GO:0006096">
    <property type="term" value="P:glycolytic process"/>
    <property type="evidence" value="ECO:0007669"/>
    <property type="project" value="UniProtKB-UniPathway"/>
</dbReference>
<dbReference type="Pfam" id="PF03952">
    <property type="entry name" value="Enolase_N"/>
    <property type="match status" value="1"/>
</dbReference>
<dbReference type="AlphaFoldDB" id="A0A4C1YJT9"/>
<dbReference type="Pfam" id="PF00113">
    <property type="entry name" value="Enolase_C"/>
    <property type="match status" value="1"/>
</dbReference>
<comment type="caution">
    <text evidence="13">The sequence shown here is derived from an EMBL/GenBank/DDBJ whole genome shotgun (WGS) entry which is preliminary data.</text>
</comment>
<keyword evidence="5 10" id="KW-0460">Magnesium</keyword>
<feature type="domain" description="Enolase N-terminal" evidence="12">
    <location>
        <begin position="3"/>
        <end position="134"/>
    </location>
</feature>
<sequence>MPIKLINARQIFDSCGVPTVEVDMVTELGLFRVGVPSTDLKKLHEAVPLRDNDPQLYQGQGITKAITMINSIIAPELIKMGFEVTQQRDIDNFLLTLDATEDRSRLGANSILVVSLVVAKAASAKKGTPLYRHISDLAEVKYIMLPVPHFTILVGGILSSNNLPFQEYLVLPVGAPSYTEAMRIGTEFYIYVKNLIEGKFGIERTYVADNGGFTAPFEDHKEAMIFLNTAIRQCALQGKLMIGLNAAASFFYKDGAYDINFKNPNSNPQEYLSAEQLCEFYLDDMREFPLVSVEDPFDNEDWEAWSNITMRTTNQILASDLIQTNLQQVGLLLEKKAANSVTLRLSQCATLTEMLDIFRTLVNNRLGVVVMDRLGDTDDTFIADMVVGLGACQLKAGAPHHSERIGKYNQILRIEEELGPLAKYAGKNYRPGPEATQKKKK</sequence>
<dbReference type="EC" id="4.2.1.11" evidence="3"/>
<dbReference type="InterPro" id="IPR000941">
    <property type="entry name" value="Enolase"/>
</dbReference>